<dbReference type="PIRSF" id="PIRSF015588">
    <property type="entry name" value="AP_complex_sigma"/>
    <property type="match status" value="1"/>
</dbReference>
<dbReference type="FunCoup" id="W7XFF6">
    <property type="interactions" value="182"/>
</dbReference>
<dbReference type="GO" id="GO:0012505">
    <property type="term" value="C:endomembrane system"/>
    <property type="evidence" value="ECO:0007669"/>
    <property type="project" value="UniProtKB-SubCell"/>
</dbReference>
<keyword evidence="4 6" id="KW-0653">Protein transport</keyword>
<keyword evidence="5 6" id="KW-0472">Membrane</keyword>
<evidence type="ECO:0000313" key="9">
    <source>
        <dbReference type="Proteomes" id="UP000009168"/>
    </source>
</evidence>
<dbReference type="STRING" id="312017.W7XFF6"/>
<dbReference type="GO" id="GO:0006886">
    <property type="term" value="P:intracellular protein transport"/>
    <property type="evidence" value="ECO:0007669"/>
    <property type="project" value="UniProtKB-UniRule"/>
</dbReference>
<comment type="similarity">
    <text evidence="2 6">Belongs to the adaptor complexes small subunit family.</text>
</comment>
<evidence type="ECO:0000259" key="7">
    <source>
        <dbReference type="Pfam" id="PF01217"/>
    </source>
</evidence>
<sequence>MIKLFLIINNLGKVRISKFYENINVDKQNDIIQKLFELVKYPDGRKSHFVKDKDGIYDKKCTIIIRQYASLHFIMIIDQDESELSALDLIQIIVEGCDTLFENVCELDMVYFPDKINALIDEIIIGGCVIETKISEVLQSLNQAQEYEIKS</sequence>
<name>W7XFF6_TETTS</name>
<comment type="subcellular location">
    <subcellularLocation>
        <location evidence="1">Endomembrane system</location>
    </subcellularLocation>
</comment>
<organism evidence="8 9">
    <name type="scientific">Tetrahymena thermophila (strain SB210)</name>
    <dbReference type="NCBI Taxonomy" id="312017"/>
    <lineage>
        <taxon>Eukaryota</taxon>
        <taxon>Sar</taxon>
        <taxon>Alveolata</taxon>
        <taxon>Ciliophora</taxon>
        <taxon>Intramacronucleata</taxon>
        <taxon>Oligohymenophorea</taxon>
        <taxon>Hymenostomatida</taxon>
        <taxon>Tetrahymenina</taxon>
        <taxon>Tetrahymenidae</taxon>
        <taxon>Tetrahymena</taxon>
    </lineage>
</organism>
<reference evidence="9" key="1">
    <citation type="journal article" date="2006" name="PLoS Biol.">
        <title>Macronuclear genome sequence of the ciliate Tetrahymena thermophila, a model eukaryote.</title>
        <authorList>
            <person name="Eisen J.A."/>
            <person name="Coyne R.S."/>
            <person name="Wu M."/>
            <person name="Wu D."/>
            <person name="Thiagarajan M."/>
            <person name="Wortman J.R."/>
            <person name="Badger J.H."/>
            <person name="Ren Q."/>
            <person name="Amedeo P."/>
            <person name="Jones K.M."/>
            <person name="Tallon L.J."/>
            <person name="Delcher A.L."/>
            <person name="Salzberg S.L."/>
            <person name="Silva J.C."/>
            <person name="Haas B.J."/>
            <person name="Majoros W.H."/>
            <person name="Farzad M."/>
            <person name="Carlton J.M."/>
            <person name="Smith R.K. Jr."/>
            <person name="Garg J."/>
            <person name="Pearlman R.E."/>
            <person name="Karrer K.M."/>
            <person name="Sun L."/>
            <person name="Manning G."/>
            <person name="Elde N.C."/>
            <person name="Turkewitz A.P."/>
            <person name="Asai D.J."/>
            <person name="Wilkes D.E."/>
            <person name="Wang Y."/>
            <person name="Cai H."/>
            <person name="Collins K."/>
            <person name="Stewart B.A."/>
            <person name="Lee S.R."/>
            <person name="Wilamowska K."/>
            <person name="Weinberg Z."/>
            <person name="Ruzzo W.L."/>
            <person name="Wloga D."/>
            <person name="Gaertig J."/>
            <person name="Frankel J."/>
            <person name="Tsao C.-C."/>
            <person name="Gorovsky M.A."/>
            <person name="Keeling P.J."/>
            <person name="Waller R.F."/>
            <person name="Patron N.J."/>
            <person name="Cherry J.M."/>
            <person name="Stover N.A."/>
            <person name="Krieger C.J."/>
            <person name="del Toro C."/>
            <person name="Ryder H.F."/>
            <person name="Williamson S.C."/>
            <person name="Barbeau R.A."/>
            <person name="Hamilton E.P."/>
            <person name="Orias E."/>
        </authorList>
    </citation>
    <scope>NUCLEOTIDE SEQUENCE [LARGE SCALE GENOMIC DNA]</scope>
    <source>
        <strain evidence="9">SB210</strain>
    </source>
</reference>
<dbReference type="OrthoDB" id="371463at2759"/>
<dbReference type="Pfam" id="PF01217">
    <property type="entry name" value="Clat_adaptor_s"/>
    <property type="match status" value="1"/>
</dbReference>
<dbReference type="AlphaFoldDB" id="W7XFF6"/>
<evidence type="ECO:0000256" key="4">
    <source>
        <dbReference type="ARBA" id="ARBA00022927"/>
    </source>
</evidence>
<accession>W7XFF6</accession>
<evidence type="ECO:0000313" key="8">
    <source>
        <dbReference type="EMBL" id="EWS71524.1"/>
    </source>
</evidence>
<dbReference type="SUPFAM" id="SSF64356">
    <property type="entry name" value="SNARE-like"/>
    <property type="match status" value="1"/>
</dbReference>
<dbReference type="InterPro" id="IPR016635">
    <property type="entry name" value="AP_complex_ssu"/>
</dbReference>
<evidence type="ECO:0000256" key="2">
    <source>
        <dbReference type="ARBA" id="ARBA00006972"/>
    </source>
</evidence>
<dbReference type="KEGG" id="tet:TTHERM_000930769"/>
<protein>
    <recommendedName>
        <fullName evidence="6">AP complex subunit sigma</fullName>
    </recommendedName>
</protein>
<keyword evidence="3 6" id="KW-0813">Transport</keyword>
<gene>
    <name evidence="8" type="ORF">TTHERM_000930769</name>
</gene>
<feature type="domain" description="AP complex mu/sigma subunit" evidence="7">
    <location>
        <begin position="1"/>
        <end position="146"/>
    </location>
</feature>
<dbReference type="InParanoid" id="W7XFF6"/>
<evidence type="ECO:0000256" key="5">
    <source>
        <dbReference type="ARBA" id="ARBA00023136"/>
    </source>
</evidence>
<dbReference type="Gene3D" id="3.30.450.60">
    <property type="match status" value="1"/>
</dbReference>
<dbReference type="InterPro" id="IPR011012">
    <property type="entry name" value="Longin-like_dom_sf"/>
</dbReference>
<dbReference type="EMBL" id="GG662368">
    <property type="protein sequence ID" value="EWS71524.1"/>
    <property type="molecule type" value="Genomic_DNA"/>
</dbReference>
<proteinExistence type="inferred from homology"/>
<dbReference type="RefSeq" id="XP_012655935.1">
    <property type="nucleotide sequence ID" value="XM_012800481.1"/>
</dbReference>
<keyword evidence="9" id="KW-1185">Reference proteome</keyword>
<dbReference type="Proteomes" id="UP000009168">
    <property type="component" value="Unassembled WGS sequence"/>
</dbReference>
<dbReference type="PANTHER" id="PTHR11753">
    <property type="entry name" value="ADAPTOR COMPLEXES SMALL SUBUNIT FAMILY"/>
    <property type="match status" value="1"/>
</dbReference>
<evidence type="ECO:0000256" key="6">
    <source>
        <dbReference type="PIRNR" id="PIRNR015588"/>
    </source>
</evidence>
<evidence type="ECO:0000256" key="1">
    <source>
        <dbReference type="ARBA" id="ARBA00004308"/>
    </source>
</evidence>
<dbReference type="GeneID" id="24441121"/>
<evidence type="ECO:0000256" key="3">
    <source>
        <dbReference type="ARBA" id="ARBA00022448"/>
    </source>
</evidence>
<dbReference type="InterPro" id="IPR022775">
    <property type="entry name" value="AP_mu_sigma_su"/>
</dbReference>